<gene>
    <name evidence="1" type="ORF">HNQ77_005182</name>
</gene>
<sequence>MCFGLKRSGSPKYIEGVDQPVGLLLSFSTVRRKR</sequence>
<organism evidence="1 2">
    <name type="scientific">Silvibacterium bohemicum</name>
    <dbReference type="NCBI Taxonomy" id="1577686"/>
    <lineage>
        <taxon>Bacteria</taxon>
        <taxon>Pseudomonadati</taxon>
        <taxon>Acidobacteriota</taxon>
        <taxon>Terriglobia</taxon>
        <taxon>Terriglobales</taxon>
        <taxon>Acidobacteriaceae</taxon>
        <taxon>Silvibacterium</taxon>
    </lineage>
</organism>
<evidence type="ECO:0000313" key="2">
    <source>
        <dbReference type="Proteomes" id="UP000538666"/>
    </source>
</evidence>
<keyword evidence="2" id="KW-1185">Reference proteome</keyword>
<dbReference type="EMBL" id="JACHEK010000013">
    <property type="protein sequence ID" value="MBB6147188.1"/>
    <property type="molecule type" value="Genomic_DNA"/>
</dbReference>
<dbReference type="Proteomes" id="UP000538666">
    <property type="component" value="Unassembled WGS sequence"/>
</dbReference>
<protein>
    <submittedName>
        <fullName evidence="1">Uncharacterized protein</fullName>
    </submittedName>
</protein>
<reference evidence="1 2" key="1">
    <citation type="submission" date="2020-08" db="EMBL/GenBank/DDBJ databases">
        <title>Genomic Encyclopedia of Type Strains, Phase IV (KMG-IV): sequencing the most valuable type-strain genomes for metagenomic binning, comparative biology and taxonomic classification.</title>
        <authorList>
            <person name="Goeker M."/>
        </authorList>
    </citation>
    <scope>NUCLEOTIDE SEQUENCE [LARGE SCALE GENOMIC DNA]</scope>
    <source>
        <strain evidence="1 2">DSM 103733</strain>
    </source>
</reference>
<accession>A0A841K9G0</accession>
<name>A0A841K9G0_9BACT</name>
<evidence type="ECO:0000313" key="1">
    <source>
        <dbReference type="EMBL" id="MBB6147188.1"/>
    </source>
</evidence>
<proteinExistence type="predicted"/>
<comment type="caution">
    <text evidence="1">The sequence shown here is derived from an EMBL/GenBank/DDBJ whole genome shotgun (WGS) entry which is preliminary data.</text>
</comment>
<dbReference type="AlphaFoldDB" id="A0A841K9G0"/>